<dbReference type="InterPro" id="IPR013830">
    <property type="entry name" value="SGNH_hydro"/>
</dbReference>
<evidence type="ECO:0000313" key="2">
    <source>
        <dbReference type="Proteomes" id="UP000186817"/>
    </source>
</evidence>
<dbReference type="GO" id="GO:0004622">
    <property type="term" value="F:phosphatidylcholine lysophospholipase activity"/>
    <property type="evidence" value="ECO:0007669"/>
    <property type="project" value="TreeGrafter"/>
</dbReference>
<dbReference type="PANTHER" id="PTHR30383">
    <property type="entry name" value="THIOESTERASE 1/PROTEASE 1/LYSOPHOSPHOLIPASE L1"/>
    <property type="match status" value="1"/>
</dbReference>
<keyword evidence="2" id="KW-1185">Reference proteome</keyword>
<gene>
    <name evidence="1" type="ORF">AK812_SmicGene38973</name>
</gene>
<comment type="caution">
    <text evidence="1">The sequence shown here is derived from an EMBL/GenBank/DDBJ whole genome shotgun (WGS) entry which is preliminary data.</text>
</comment>
<name>A0A1Q9CCF2_SYMMI</name>
<dbReference type="Proteomes" id="UP000186817">
    <property type="component" value="Unassembled WGS sequence"/>
</dbReference>
<dbReference type="InterPro" id="IPR036514">
    <property type="entry name" value="SGNH_hydro_sf"/>
</dbReference>
<organism evidence="1 2">
    <name type="scientific">Symbiodinium microadriaticum</name>
    <name type="common">Dinoflagellate</name>
    <name type="synonym">Zooxanthella microadriatica</name>
    <dbReference type="NCBI Taxonomy" id="2951"/>
    <lineage>
        <taxon>Eukaryota</taxon>
        <taxon>Sar</taxon>
        <taxon>Alveolata</taxon>
        <taxon>Dinophyceae</taxon>
        <taxon>Suessiales</taxon>
        <taxon>Symbiodiniaceae</taxon>
        <taxon>Symbiodinium</taxon>
    </lineage>
</organism>
<accession>A0A1Q9CCF2</accession>
<dbReference type="InterPro" id="IPR051532">
    <property type="entry name" value="Ester_Hydrolysis_Enzymes"/>
</dbReference>
<dbReference type="SUPFAM" id="SSF52266">
    <property type="entry name" value="SGNH hydrolase"/>
    <property type="match status" value="1"/>
</dbReference>
<dbReference type="OrthoDB" id="408760at2759"/>
<reference evidence="1 2" key="1">
    <citation type="submission" date="2016-02" db="EMBL/GenBank/DDBJ databases">
        <title>Genome analysis of coral dinoflagellate symbionts highlights evolutionary adaptations to a symbiotic lifestyle.</title>
        <authorList>
            <person name="Aranda M."/>
            <person name="Li Y."/>
            <person name="Liew Y.J."/>
            <person name="Baumgarten S."/>
            <person name="Simakov O."/>
            <person name="Wilson M."/>
            <person name="Piel J."/>
            <person name="Ashoor H."/>
            <person name="Bougouffa S."/>
            <person name="Bajic V.B."/>
            <person name="Ryu T."/>
            <person name="Ravasi T."/>
            <person name="Bayer T."/>
            <person name="Micklem G."/>
            <person name="Kim H."/>
            <person name="Bhak J."/>
            <person name="Lajeunesse T.C."/>
            <person name="Voolstra C.R."/>
        </authorList>
    </citation>
    <scope>NUCLEOTIDE SEQUENCE [LARGE SCALE GENOMIC DNA]</scope>
    <source>
        <strain evidence="1 2">CCMP2467</strain>
    </source>
</reference>
<protein>
    <submittedName>
        <fullName evidence="1">Uncharacterized protein</fullName>
    </submittedName>
</protein>
<dbReference type="AlphaFoldDB" id="A0A1Q9CCF2"/>
<evidence type="ECO:0000313" key="1">
    <source>
        <dbReference type="EMBL" id="OLP80605.1"/>
    </source>
</evidence>
<dbReference type="EMBL" id="LSRX01001365">
    <property type="protein sequence ID" value="OLP80605.1"/>
    <property type="molecule type" value="Genomic_DNA"/>
</dbReference>
<dbReference type="PANTHER" id="PTHR30383:SF5">
    <property type="entry name" value="SGNH HYDROLASE-TYPE ESTERASE DOMAIN-CONTAINING PROTEIN"/>
    <property type="match status" value="1"/>
</dbReference>
<sequence length="278" mass="30065">MQPSERRSLTVSVNPAYFIRWPPATPTIPAEQRALQFRPISRNVCSTGLSSCKVHAAEPGKRTPTILCIGDSLTSGSRGSFSYPEELQAMLEQEGIDMKVSNGGNWGDTTDQIRRRLPSLMQSVMSQGGRLAFVLVLAGTNDLLQLPPLEATISLSIPRIAGKIKEILDIASQAAFHPHVGILSLPPLLSRDVGRLKLNQSLRQLFGAPGLPHRSQVPGAGARFLVDLDTVDAALSTDGVHYGQEGYNQFAKRVMQVILPMLKADAAHRRLAVSSISA</sequence>
<dbReference type="Pfam" id="PF13472">
    <property type="entry name" value="Lipase_GDSL_2"/>
    <property type="match status" value="1"/>
</dbReference>
<dbReference type="Gene3D" id="3.40.50.1110">
    <property type="entry name" value="SGNH hydrolase"/>
    <property type="match status" value="1"/>
</dbReference>
<proteinExistence type="predicted"/>